<dbReference type="STRING" id="317619.GCA_000332315_04297"/>
<protein>
    <recommendedName>
        <fullName evidence="8">NAD-capped RNA hydrolase NudC</fullName>
        <shortName evidence="8">DeNADding enzyme NudC</shortName>
        <ecNumber evidence="8">3.6.1.-</ecNumber>
    </recommendedName>
    <alternativeName>
        <fullName evidence="8">NADH pyrophosphatase</fullName>
        <ecNumber evidence="8">3.6.1.22</ecNumber>
    </alternativeName>
</protein>
<feature type="domain" description="Nudix hydrolase" evidence="10">
    <location>
        <begin position="162"/>
        <end position="285"/>
    </location>
</feature>
<keyword evidence="4 8" id="KW-0460">Magnesium</keyword>
<dbReference type="GO" id="GO:0035529">
    <property type="term" value="F:NADH pyrophosphatase activity"/>
    <property type="evidence" value="ECO:0007669"/>
    <property type="project" value="TreeGrafter"/>
</dbReference>
<evidence type="ECO:0000256" key="6">
    <source>
        <dbReference type="ARBA" id="ARBA00023211"/>
    </source>
</evidence>
<gene>
    <name evidence="8" type="primary">nudC</name>
    <name evidence="11" type="ORF">PROH_12835</name>
</gene>
<comment type="catalytic activity">
    <reaction evidence="8">
        <text>NAD(+) + H2O = beta-nicotinamide D-ribonucleotide + AMP + 2 H(+)</text>
        <dbReference type="Rhea" id="RHEA:11800"/>
        <dbReference type="ChEBI" id="CHEBI:14649"/>
        <dbReference type="ChEBI" id="CHEBI:15377"/>
        <dbReference type="ChEBI" id="CHEBI:15378"/>
        <dbReference type="ChEBI" id="CHEBI:57540"/>
        <dbReference type="ChEBI" id="CHEBI:456215"/>
        <dbReference type="EC" id="3.6.1.22"/>
    </reaction>
</comment>
<keyword evidence="5 8" id="KW-0520">NAD</keyword>
<dbReference type="InterPro" id="IPR015376">
    <property type="entry name" value="Znr_NADH_PPase"/>
</dbReference>
<feature type="binding site" evidence="8">
    <location>
        <position position="195"/>
    </location>
    <ligand>
        <name>a divalent metal cation</name>
        <dbReference type="ChEBI" id="CHEBI:60240"/>
        <label>1</label>
    </ligand>
</feature>
<feature type="region of interest" description="Disordered" evidence="9">
    <location>
        <begin position="1"/>
        <end position="30"/>
    </location>
</feature>
<dbReference type="PANTHER" id="PTHR42904:SF6">
    <property type="entry name" value="NAD-CAPPED RNA HYDROLASE NUDT12"/>
    <property type="match status" value="1"/>
</dbReference>
<feature type="binding site" evidence="8">
    <location>
        <position position="211"/>
    </location>
    <ligand>
        <name>a divalent metal cation</name>
        <dbReference type="ChEBI" id="CHEBI:60240"/>
        <label>3</label>
    </ligand>
</feature>
<keyword evidence="12" id="KW-1185">Reference proteome</keyword>
<feature type="binding site" evidence="8">
    <location>
        <position position="215"/>
    </location>
    <ligand>
        <name>a divalent metal cation</name>
        <dbReference type="ChEBI" id="CHEBI:60240"/>
        <label>1</label>
    </ligand>
</feature>
<evidence type="ECO:0000256" key="1">
    <source>
        <dbReference type="ARBA" id="ARBA00009595"/>
    </source>
</evidence>
<dbReference type="HAMAP" id="MF_00297">
    <property type="entry name" value="Nudix_NudC"/>
    <property type="match status" value="1"/>
</dbReference>
<dbReference type="EC" id="3.6.1.-" evidence="8"/>
<dbReference type="GO" id="GO:0006742">
    <property type="term" value="P:NADP+ catabolic process"/>
    <property type="evidence" value="ECO:0007669"/>
    <property type="project" value="TreeGrafter"/>
</dbReference>
<evidence type="ECO:0000256" key="9">
    <source>
        <dbReference type="SAM" id="MobiDB-lite"/>
    </source>
</evidence>
<evidence type="ECO:0000256" key="2">
    <source>
        <dbReference type="ARBA" id="ARBA00022723"/>
    </source>
</evidence>
<keyword evidence="6 8" id="KW-0464">Manganese</keyword>
<dbReference type="Proteomes" id="UP000034681">
    <property type="component" value="Unassembled WGS sequence"/>
</dbReference>
<comment type="catalytic activity">
    <reaction evidence="7">
        <text>a 5'-end NAD(+)-phospho-ribonucleoside in mRNA + H2O = a 5'-end phospho-adenosine-phospho-ribonucleoside in mRNA + beta-nicotinamide D-ribonucleotide + 2 H(+)</text>
        <dbReference type="Rhea" id="RHEA:60876"/>
        <dbReference type="Rhea" id="RHEA-COMP:15698"/>
        <dbReference type="Rhea" id="RHEA-COMP:15719"/>
        <dbReference type="ChEBI" id="CHEBI:14649"/>
        <dbReference type="ChEBI" id="CHEBI:15377"/>
        <dbReference type="ChEBI" id="CHEBI:15378"/>
        <dbReference type="ChEBI" id="CHEBI:144029"/>
        <dbReference type="ChEBI" id="CHEBI:144051"/>
    </reaction>
    <physiologicalReaction direction="left-to-right" evidence="7">
        <dbReference type="Rhea" id="RHEA:60877"/>
    </physiologicalReaction>
</comment>
<dbReference type="InterPro" id="IPR015797">
    <property type="entry name" value="NUDIX_hydrolase-like_dom_sf"/>
</dbReference>
<comment type="catalytic activity">
    <reaction evidence="8">
        <text>NADH + H2O = reduced beta-nicotinamide D-ribonucleotide + AMP + 2 H(+)</text>
        <dbReference type="Rhea" id="RHEA:48868"/>
        <dbReference type="ChEBI" id="CHEBI:15377"/>
        <dbReference type="ChEBI" id="CHEBI:15378"/>
        <dbReference type="ChEBI" id="CHEBI:57945"/>
        <dbReference type="ChEBI" id="CHEBI:90832"/>
        <dbReference type="ChEBI" id="CHEBI:456215"/>
        <dbReference type="EC" id="3.6.1.22"/>
    </reaction>
</comment>
<feature type="binding site" evidence="8">
    <location>
        <position position="153"/>
    </location>
    <ligand>
        <name>Zn(2+)</name>
        <dbReference type="ChEBI" id="CHEBI:29105"/>
    </ligand>
</feature>
<evidence type="ECO:0000256" key="3">
    <source>
        <dbReference type="ARBA" id="ARBA00022801"/>
    </source>
</evidence>
<feature type="binding site" evidence="8">
    <location>
        <position position="256"/>
    </location>
    <ligand>
        <name>a divalent metal cation</name>
        <dbReference type="ChEBI" id="CHEBI:60240"/>
        <label>1</label>
    </ligand>
</feature>
<accession>A0A0M2PSP0</accession>
<dbReference type="GO" id="GO:0000287">
    <property type="term" value="F:magnesium ion binding"/>
    <property type="evidence" value="ECO:0007669"/>
    <property type="project" value="UniProtKB-UniRule"/>
</dbReference>
<keyword evidence="8" id="KW-0862">Zinc</keyword>
<dbReference type="InterPro" id="IPR049734">
    <property type="entry name" value="NudC-like_C"/>
</dbReference>
<comment type="similarity">
    <text evidence="1 8">Belongs to the Nudix hydrolase family. NudC subfamily.</text>
</comment>
<dbReference type="EC" id="3.6.1.22" evidence="8"/>
<dbReference type="InterPro" id="IPR022925">
    <property type="entry name" value="RNA_Hydrolase_NudC"/>
</dbReference>
<dbReference type="InterPro" id="IPR050241">
    <property type="entry name" value="NAD-cap_RNA_hydrolase_NudC"/>
</dbReference>
<feature type="binding site" evidence="8">
    <location>
        <position position="215"/>
    </location>
    <ligand>
        <name>a divalent metal cation</name>
        <dbReference type="ChEBI" id="CHEBI:60240"/>
        <label>3</label>
    </ligand>
</feature>
<evidence type="ECO:0000259" key="10">
    <source>
        <dbReference type="PROSITE" id="PS51462"/>
    </source>
</evidence>
<evidence type="ECO:0000256" key="5">
    <source>
        <dbReference type="ARBA" id="ARBA00023027"/>
    </source>
</evidence>
<evidence type="ECO:0000313" key="12">
    <source>
        <dbReference type="Proteomes" id="UP000034681"/>
    </source>
</evidence>
<evidence type="ECO:0000313" key="11">
    <source>
        <dbReference type="EMBL" id="KKI99540.1"/>
    </source>
</evidence>
<proteinExistence type="inferred from homology"/>
<dbReference type="OrthoDB" id="9787476at2"/>
<feature type="binding site" evidence="8">
    <location>
        <position position="161"/>
    </location>
    <ligand>
        <name>substrate</name>
    </ligand>
</feature>
<keyword evidence="2 8" id="KW-0479">Metal-binding</keyword>
<feature type="binding site" evidence="8">
    <location>
        <position position="148"/>
    </location>
    <ligand>
        <name>substrate</name>
    </ligand>
</feature>
<feature type="binding site" evidence="8">
    <location>
        <position position="278"/>
    </location>
    <ligand>
        <name>substrate</name>
    </ligand>
</feature>
<organism evidence="11 12">
    <name type="scientific">Prochlorothrix hollandica PCC 9006 = CALU 1027</name>
    <dbReference type="NCBI Taxonomy" id="317619"/>
    <lineage>
        <taxon>Bacteria</taxon>
        <taxon>Bacillati</taxon>
        <taxon>Cyanobacteriota</taxon>
        <taxon>Cyanophyceae</taxon>
        <taxon>Prochlorotrichales</taxon>
        <taxon>Prochlorotrichaceae</taxon>
        <taxon>Prochlorothrix</taxon>
    </lineage>
</organism>
<dbReference type="SUPFAM" id="SSF55811">
    <property type="entry name" value="Nudix"/>
    <property type="match status" value="2"/>
</dbReference>
<feature type="binding site" evidence="8">
    <location>
        <position position="105"/>
    </location>
    <ligand>
        <name>substrate</name>
    </ligand>
</feature>
<sequence length="291" mass="32301">MPTPGDDRPLPANLPAGHSPSLQASDRPPGDDQAAWWFAFVDRQLLVQTQDPNQPLLPQIPQLADLGLIPRRTQCLGQWQGHPCYGAELAADTVAPPGWELGNLRELYPRLGDGGFAMAGRAFQIMDWDRNHQFCGRCGQPTLALPPEWAKHCPSCNLRVYPRICPAIIVLIHRGSEVLLARSPRFPEAMYSVLAGFVEAGESLEESLVREVQEEVGLEVQNLRYFGSQPWPFPNALMVGFGAEYRSGTIHIDPEELVAAAWFHRDNLPRIPPKPSIARQLIEAFVAGELH</sequence>
<dbReference type="Pfam" id="PF09296">
    <property type="entry name" value="NUDIX-like"/>
    <property type="match status" value="1"/>
</dbReference>
<feature type="binding site" evidence="8">
    <location>
        <position position="156"/>
    </location>
    <ligand>
        <name>Zn(2+)</name>
        <dbReference type="ChEBI" id="CHEBI:29105"/>
    </ligand>
</feature>
<comment type="cofactor">
    <cofactor evidence="8">
        <name>Zn(2+)</name>
        <dbReference type="ChEBI" id="CHEBI:29105"/>
    </cofactor>
    <text evidence="8">Binds 1 zinc ion per subunit.</text>
</comment>
<evidence type="ECO:0000256" key="7">
    <source>
        <dbReference type="ARBA" id="ARBA00023679"/>
    </source>
</evidence>
<dbReference type="EMBL" id="AJTX02000005">
    <property type="protein sequence ID" value="KKI99540.1"/>
    <property type="molecule type" value="Genomic_DNA"/>
</dbReference>
<dbReference type="PRINTS" id="PR00502">
    <property type="entry name" value="NUDIXFAMILY"/>
</dbReference>
<evidence type="ECO:0000256" key="8">
    <source>
        <dbReference type="HAMAP-Rule" id="MF_00297"/>
    </source>
</evidence>
<feature type="binding site" evidence="8">
    <location>
        <position position="211"/>
    </location>
    <ligand>
        <name>a divalent metal cation</name>
        <dbReference type="ChEBI" id="CHEBI:60240"/>
        <label>2</label>
    </ligand>
</feature>
<dbReference type="GO" id="GO:0110153">
    <property type="term" value="F:RNA NAD-cap (NMN-forming) hydrolase activity"/>
    <property type="evidence" value="ECO:0007669"/>
    <property type="project" value="RHEA"/>
</dbReference>
<dbReference type="GO" id="GO:0019677">
    <property type="term" value="P:NAD+ catabolic process"/>
    <property type="evidence" value="ECO:0007669"/>
    <property type="project" value="TreeGrafter"/>
</dbReference>
<reference evidence="11" key="1">
    <citation type="submission" date="2012-04" db="EMBL/GenBank/DDBJ databases">
        <authorList>
            <person name="Borisov I.G."/>
            <person name="Ivanikova N.V."/>
            <person name="Pinevich A.V."/>
        </authorList>
    </citation>
    <scope>NUCLEOTIDE SEQUENCE</scope>
    <source>
        <strain evidence="11">CALU 1027</strain>
    </source>
</reference>
<feature type="binding site" evidence="8">
    <location>
        <position position="256"/>
    </location>
    <ligand>
        <name>a divalent metal cation</name>
        <dbReference type="ChEBI" id="CHEBI:60240"/>
        <label>3</label>
    </ligand>
</feature>
<dbReference type="Pfam" id="PF00293">
    <property type="entry name" value="NUDIX"/>
    <property type="match status" value="1"/>
</dbReference>
<dbReference type="eggNOG" id="COG2816">
    <property type="taxonomic scope" value="Bacteria"/>
</dbReference>
<dbReference type="PROSITE" id="PS51462">
    <property type="entry name" value="NUDIX"/>
    <property type="match status" value="1"/>
</dbReference>
<name>A0A0M2PSP0_PROHO</name>
<dbReference type="InterPro" id="IPR015375">
    <property type="entry name" value="NADH_PPase-like_N"/>
</dbReference>
<evidence type="ECO:0000256" key="4">
    <source>
        <dbReference type="ARBA" id="ARBA00022842"/>
    </source>
</evidence>
<comment type="function">
    <text evidence="8">mRNA decapping enzyme that specifically removes the nicotinamide adenine dinucleotide (NAD) cap from a subset of mRNAs by hydrolyzing the diphosphate linkage to produce nicotinamide mononucleotide (NMN) and 5' monophosphate mRNA. The NAD-cap is present at the 5'-end of some mRNAs and stabilizes RNA against 5'-processing. Has preference for mRNAs with a 5'-end purine. Catalyzes the hydrolysis of a broad range of dinucleotide pyrophosphates.</text>
</comment>
<dbReference type="GO" id="GO:0030145">
    <property type="term" value="F:manganese ion binding"/>
    <property type="evidence" value="ECO:0007669"/>
    <property type="project" value="UniProtKB-UniRule"/>
</dbReference>
<comment type="caution">
    <text evidence="11">The sequence shown here is derived from an EMBL/GenBank/DDBJ whole genome shotgun (WGS) entry which is preliminary data.</text>
</comment>
<dbReference type="GO" id="GO:0008270">
    <property type="term" value="F:zinc ion binding"/>
    <property type="evidence" value="ECO:0007669"/>
    <property type="project" value="UniProtKB-UniRule"/>
</dbReference>
<dbReference type="Pfam" id="PF09297">
    <property type="entry name" value="Zn_ribbon_NUD"/>
    <property type="match status" value="1"/>
</dbReference>
<keyword evidence="3 8" id="KW-0378">Hydrolase</keyword>
<feature type="binding site" evidence="8">
    <location>
        <position position="138"/>
    </location>
    <ligand>
        <name>Zn(2+)</name>
        <dbReference type="ChEBI" id="CHEBI:29105"/>
    </ligand>
</feature>
<dbReference type="GO" id="GO:0000210">
    <property type="term" value="F:NAD+ diphosphatase activity"/>
    <property type="evidence" value="ECO:0007669"/>
    <property type="project" value="UniProtKB-UniRule"/>
</dbReference>
<comment type="subunit">
    <text evidence="8">Homodimer.</text>
</comment>
<feature type="short sequence motif" description="Nudix box" evidence="8">
    <location>
        <begin position="196"/>
        <end position="217"/>
    </location>
</feature>
<feature type="binding site" evidence="8">
    <location>
        <position position="135"/>
    </location>
    <ligand>
        <name>Zn(2+)</name>
        <dbReference type="ChEBI" id="CHEBI:29105"/>
    </ligand>
</feature>
<dbReference type="NCBIfam" id="NF001299">
    <property type="entry name" value="PRK00241.1"/>
    <property type="match status" value="1"/>
</dbReference>
<dbReference type="Gene3D" id="3.90.79.10">
    <property type="entry name" value="Nucleoside Triphosphate Pyrophosphohydrolase"/>
    <property type="match status" value="1"/>
</dbReference>
<dbReference type="CDD" id="cd03429">
    <property type="entry name" value="NUDIX_NADH_pyrophosphatase_Nudt13"/>
    <property type="match status" value="1"/>
</dbReference>
<dbReference type="Gene3D" id="3.90.79.20">
    <property type="match status" value="1"/>
</dbReference>
<dbReference type="InterPro" id="IPR020476">
    <property type="entry name" value="Nudix_hydrolase"/>
</dbReference>
<dbReference type="AlphaFoldDB" id="A0A0M2PSP0"/>
<dbReference type="GO" id="GO:0005829">
    <property type="term" value="C:cytosol"/>
    <property type="evidence" value="ECO:0007669"/>
    <property type="project" value="TreeGrafter"/>
</dbReference>
<dbReference type="InterPro" id="IPR000086">
    <property type="entry name" value="NUDIX_hydrolase_dom"/>
</dbReference>
<comment type="caution">
    <text evidence="8">Lacks conserved residue(s) required for the propagation of feature annotation.</text>
</comment>
<comment type="cofactor">
    <cofactor evidence="8">
        <name>Mg(2+)</name>
        <dbReference type="ChEBI" id="CHEBI:18420"/>
    </cofactor>
    <cofactor evidence="8">
        <name>Mn(2+)</name>
        <dbReference type="ChEBI" id="CHEBI:29035"/>
    </cofactor>
    <text evidence="8">Divalent metal cations. Mg(2+) or Mn(2+).</text>
</comment>
<dbReference type="PANTHER" id="PTHR42904">
    <property type="entry name" value="NUDIX HYDROLASE, NUDC SUBFAMILY"/>
    <property type="match status" value="1"/>
</dbReference>